<dbReference type="InterPro" id="IPR007657">
    <property type="entry name" value="Glycosyltransferase_61"/>
</dbReference>
<evidence type="ECO:0000256" key="3">
    <source>
        <dbReference type="ARBA" id="ARBA00023180"/>
    </source>
</evidence>
<accession>A0AAQ3L8B7</accession>
<reference evidence="5 6" key="1">
    <citation type="submission" date="2023-10" db="EMBL/GenBank/DDBJ databases">
        <title>Rubellicoccus peritrichatus gen. nov., sp. nov., isolated from an algae of coral reef tank.</title>
        <authorList>
            <person name="Luo J."/>
        </authorList>
    </citation>
    <scope>NUCLEOTIDE SEQUENCE [LARGE SCALE GENOMIC DNA]</scope>
    <source>
        <strain evidence="5 6">CR14</strain>
    </source>
</reference>
<dbReference type="GO" id="GO:0016757">
    <property type="term" value="F:glycosyltransferase activity"/>
    <property type="evidence" value="ECO:0007669"/>
    <property type="project" value="UniProtKB-KW"/>
</dbReference>
<dbReference type="Pfam" id="PF04577">
    <property type="entry name" value="Glyco_transf_61"/>
    <property type="match status" value="1"/>
</dbReference>
<keyword evidence="3" id="KW-0325">Glycoprotein</keyword>
<keyword evidence="1 5" id="KW-0328">Glycosyltransferase</keyword>
<dbReference type="EC" id="2.4.-.-" evidence="5"/>
<sequence>MVEEIALETHPLKPYSGENIDEDTDTCYTLGEDEVRKTSKGTHLYKASALLITNSATVHGGIFSIKNKDSKFVTESITLNAKSNIDQHYKKALTFESQKTLEIDEPCILIANRAHENYYHWHINCLPAVTIATELQLPWRFIVPKLNNWQRDSLTILKIPPEKLIELDHHTSLHCQRLYTPTSVFNELRHVGIEILDSLRSLALESIGKVTPRRKVYLERSDSKARTLLNEEELANALQAVGFEIVTASNLSYREQVKLFLETEFLVTCHGAGLTNIAWLPPNASIYEIRPEFWNMKMYRHLAYIRELDYHSYVEEGEPVRGSRWTINDVPAMVYRITEQFATSNPSLWQKSSG</sequence>
<proteinExistence type="predicted"/>
<dbReference type="RefSeq" id="WP_317833235.1">
    <property type="nucleotide sequence ID" value="NZ_CP136920.1"/>
</dbReference>
<keyword evidence="2 5" id="KW-0808">Transferase</keyword>
<dbReference type="PANTHER" id="PTHR20961">
    <property type="entry name" value="GLYCOSYLTRANSFERASE"/>
    <property type="match status" value="1"/>
</dbReference>
<keyword evidence="6" id="KW-1185">Reference proteome</keyword>
<evidence type="ECO:0000259" key="4">
    <source>
        <dbReference type="Pfam" id="PF04577"/>
    </source>
</evidence>
<evidence type="ECO:0000313" key="6">
    <source>
        <dbReference type="Proteomes" id="UP001304300"/>
    </source>
</evidence>
<evidence type="ECO:0000313" key="5">
    <source>
        <dbReference type="EMBL" id="WOO40956.1"/>
    </source>
</evidence>
<evidence type="ECO:0000256" key="2">
    <source>
        <dbReference type="ARBA" id="ARBA00022679"/>
    </source>
</evidence>
<dbReference type="KEGG" id="puo:RZN69_20235"/>
<dbReference type="Proteomes" id="UP001304300">
    <property type="component" value="Chromosome"/>
</dbReference>
<protein>
    <submittedName>
        <fullName evidence="5">Glycosyltransferase family 61 protein</fullName>
        <ecNumber evidence="5">2.4.-.-</ecNumber>
    </submittedName>
</protein>
<feature type="domain" description="Glycosyltransferase 61 catalytic" evidence="4">
    <location>
        <begin position="118"/>
        <end position="286"/>
    </location>
</feature>
<dbReference type="InterPro" id="IPR049625">
    <property type="entry name" value="Glyco_transf_61_cat"/>
</dbReference>
<evidence type="ECO:0000256" key="1">
    <source>
        <dbReference type="ARBA" id="ARBA00022676"/>
    </source>
</evidence>
<gene>
    <name evidence="5" type="ORF">RZN69_20235</name>
</gene>
<dbReference type="EMBL" id="CP136920">
    <property type="protein sequence ID" value="WOO40956.1"/>
    <property type="molecule type" value="Genomic_DNA"/>
</dbReference>
<organism evidence="5 6">
    <name type="scientific">Rubellicoccus peritrichatus</name>
    <dbReference type="NCBI Taxonomy" id="3080537"/>
    <lineage>
        <taxon>Bacteria</taxon>
        <taxon>Pseudomonadati</taxon>
        <taxon>Verrucomicrobiota</taxon>
        <taxon>Opitutia</taxon>
        <taxon>Puniceicoccales</taxon>
        <taxon>Cerasicoccaceae</taxon>
        <taxon>Rubellicoccus</taxon>
    </lineage>
</organism>
<dbReference type="AlphaFoldDB" id="A0AAQ3L8B7"/>
<name>A0AAQ3L8B7_9BACT</name>